<dbReference type="EMBL" id="UINC01154298">
    <property type="protein sequence ID" value="SVD49500.1"/>
    <property type="molecule type" value="Genomic_DNA"/>
</dbReference>
<dbReference type="AlphaFoldDB" id="A0A382VT10"/>
<accession>A0A382VT10</accession>
<sequence length="31" mass="3664">VTNEKDSLLYPHTLSLDRDEGRVVEEMRHSH</sequence>
<reference evidence="1" key="1">
    <citation type="submission" date="2018-05" db="EMBL/GenBank/DDBJ databases">
        <authorList>
            <person name="Lanie J.A."/>
            <person name="Ng W.-L."/>
            <person name="Kazmierczak K.M."/>
            <person name="Andrzejewski T.M."/>
            <person name="Davidsen T.M."/>
            <person name="Wayne K.J."/>
            <person name="Tettelin H."/>
            <person name="Glass J.I."/>
            <person name="Rusch D."/>
            <person name="Podicherti R."/>
            <person name="Tsui H.-C.T."/>
            <person name="Winkler M.E."/>
        </authorList>
    </citation>
    <scope>NUCLEOTIDE SEQUENCE</scope>
</reference>
<evidence type="ECO:0000313" key="1">
    <source>
        <dbReference type="EMBL" id="SVD49500.1"/>
    </source>
</evidence>
<organism evidence="1">
    <name type="scientific">marine metagenome</name>
    <dbReference type="NCBI Taxonomy" id="408172"/>
    <lineage>
        <taxon>unclassified sequences</taxon>
        <taxon>metagenomes</taxon>
        <taxon>ecological metagenomes</taxon>
    </lineage>
</organism>
<feature type="non-terminal residue" evidence="1">
    <location>
        <position position="31"/>
    </location>
</feature>
<feature type="non-terminal residue" evidence="1">
    <location>
        <position position="1"/>
    </location>
</feature>
<name>A0A382VT10_9ZZZZ</name>
<proteinExistence type="predicted"/>
<gene>
    <name evidence="1" type="ORF">METZ01_LOCUS402354</name>
</gene>
<protein>
    <submittedName>
        <fullName evidence="1">Uncharacterized protein</fullName>
    </submittedName>
</protein>